<name>A0ABR1HBV5_9HYPO</name>
<dbReference type="Proteomes" id="UP001498421">
    <property type="component" value="Unassembled WGS sequence"/>
</dbReference>
<evidence type="ECO:0000259" key="3">
    <source>
        <dbReference type="SMART" id="SM00836"/>
    </source>
</evidence>
<evidence type="ECO:0000256" key="1">
    <source>
        <dbReference type="ARBA" id="ARBA00012837"/>
    </source>
</evidence>
<feature type="domain" description="DALR anticodon binding" evidence="3">
    <location>
        <begin position="43"/>
        <end position="160"/>
    </location>
</feature>
<protein>
    <recommendedName>
        <fullName evidence="1">arginine--tRNA ligase</fullName>
        <ecNumber evidence="1">6.1.1.19</ecNumber>
    </recommendedName>
</protein>
<comment type="catalytic activity">
    <reaction evidence="2">
        <text>tRNA(Arg) + L-arginine + ATP = L-arginyl-tRNA(Arg) + AMP + diphosphate</text>
        <dbReference type="Rhea" id="RHEA:20301"/>
        <dbReference type="Rhea" id="RHEA-COMP:9658"/>
        <dbReference type="Rhea" id="RHEA-COMP:9673"/>
        <dbReference type="ChEBI" id="CHEBI:30616"/>
        <dbReference type="ChEBI" id="CHEBI:32682"/>
        <dbReference type="ChEBI" id="CHEBI:33019"/>
        <dbReference type="ChEBI" id="CHEBI:78442"/>
        <dbReference type="ChEBI" id="CHEBI:78513"/>
        <dbReference type="ChEBI" id="CHEBI:456215"/>
        <dbReference type="EC" id="6.1.1.19"/>
    </reaction>
</comment>
<accession>A0ABR1HBV5</accession>
<reference evidence="4 5" key="1">
    <citation type="journal article" date="2025" name="Microbiol. Resour. Announc.">
        <title>Draft genome sequences for Neonectria magnoliae and Neonectria punicea, canker pathogens of Liriodendron tulipifera and Acer saccharum in West Virginia.</title>
        <authorList>
            <person name="Petronek H.M."/>
            <person name="Kasson M.T."/>
            <person name="Metheny A.M."/>
            <person name="Stauder C.M."/>
            <person name="Lovett B."/>
            <person name="Lynch S.C."/>
            <person name="Garnas J.R."/>
            <person name="Kasson L.R."/>
            <person name="Stajich J.E."/>
        </authorList>
    </citation>
    <scope>NUCLEOTIDE SEQUENCE [LARGE SCALE GENOMIC DNA]</scope>
    <source>
        <strain evidence="4 5">NRRL 64651</strain>
    </source>
</reference>
<gene>
    <name evidence="4" type="ORF">QQZ08_011418</name>
</gene>
<proteinExistence type="predicted"/>
<dbReference type="InterPro" id="IPR009080">
    <property type="entry name" value="tRNAsynth_Ia_anticodon-bd"/>
</dbReference>
<keyword evidence="5" id="KW-1185">Reference proteome</keyword>
<organism evidence="4 5">
    <name type="scientific">Neonectria magnoliae</name>
    <dbReference type="NCBI Taxonomy" id="2732573"/>
    <lineage>
        <taxon>Eukaryota</taxon>
        <taxon>Fungi</taxon>
        <taxon>Dikarya</taxon>
        <taxon>Ascomycota</taxon>
        <taxon>Pezizomycotina</taxon>
        <taxon>Sordariomycetes</taxon>
        <taxon>Hypocreomycetidae</taxon>
        <taxon>Hypocreales</taxon>
        <taxon>Nectriaceae</taxon>
        <taxon>Neonectria</taxon>
    </lineage>
</organism>
<dbReference type="PANTHER" id="PTHR11956">
    <property type="entry name" value="ARGINYL-TRNA SYNTHETASE"/>
    <property type="match status" value="1"/>
</dbReference>
<dbReference type="InterPro" id="IPR008909">
    <property type="entry name" value="DALR_anticod-bd"/>
</dbReference>
<evidence type="ECO:0000256" key="2">
    <source>
        <dbReference type="ARBA" id="ARBA00049339"/>
    </source>
</evidence>
<sequence>MATQKYWHCRSVFRDISIDRYISTYDCLNIGFDEYSSDTGPYLQNCHARLGSILRKAKLTRADLADHLVDEPTALDGDIAEKQHCVGLLRLMAQYPDVTATALRNLEPSTILTYLFRLTHQLSTCYDVLQVVGAKEGRKVMLARAALYEAAHQVLANGCKGDTPDGVGIEQTCTNRD</sequence>
<evidence type="ECO:0000313" key="5">
    <source>
        <dbReference type="Proteomes" id="UP001498421"/>
    </source>
</evidence>
<dbReference type="SMART" id="SM00836">
    <property type="entry name" value="DALR_1"/>
    <property type="match status" value="1"/>
</dbReference>
<dbReference type="EC" id="6.1.1.19" evidence="1"/>
<dbReference type="Gene3D" id="1.10.730.10">
    <property type="entry name" value="Isoleucyl-tRNA Synthetase, Domain 1"/>
    <property type="match status" value="1"/>
</dbReference>
<dbReference type="InterPro" id="IPR001278">
    <property type="entry name" value="Arg-tRNA-ligase"/>
</dbReference>
<comment type="caution">
    <text evidence="4">The sequence shown here is derived from an EMBL/GenBank/DDBJ whole genome shotgun (WGS) entry which is preliminary data.</text>
</comment>
<dbReference type="EMBL" id="JAZAVK010000174">
    <property type="protein sequence ID" value="KAK7418021.1"/>
    <property type="molecule type" value="Genomic_DNA"/>
</dbReference>
<dbReference type="Pfam" id="PF05746">
    <property type="entry name" value="DALR_1"/>
    <property type="match status" value="1"/>
</dbReference>
<dbReference type="SUPFAM" id="SSF47323">
    <property type="entry name" value="Anticodon-binding domain of a subclass of class I aminoacyl-tRNA synthetases"/>
    <property type="match status" value="1"/>
</dbReference>
<evidence type="ECO:0000313" key="4">
    <source>
        <dbReference type="EMBL" id="KAK7418021.1"/>
    </source>
</evidence>
<dbReference type="PANTHER" id="PTHR11956:SF11">
    <property type="entry name" value="ARGININE--TRNA LIGASE, MITOCHONDRIAL-RELATED"/>
    <property type="match status" value="1"/>
</dbReference>